<dbReference type="Gene3D" id="3.40.50.2300">
    <property type="match status" value="1"/>
</dbReference>
<evidence type="ECO:0000256" key="6">
    <source>
        <dbReference type="ARBA" id="ARBA00023163"/>
    </source>
</evidence>
<sequence>MCKLTIYLLLIAIGIFCNANANDKKLYFEYLDTKKGLSDNSVFCILQDSQGFIWIGTKNGLNRYDGNTFKIFDAEPNNMHGLENHHINSLIEDKNGNIWIGTSGGLYIYNPELENITRFKSSFFKSGKMMGSVSNIKCDLDGNIWIVENSSNLYKYETDKEILINYNQNPKYKQMLFGHIADITVDNSGNLWIAVNDRGLVKYAPSSGTFVEFLDEKSILNKDFVRVILDFDSTIYIGTTKGGLGTMDKKTGQFKHLIKSDNSGNSIFVRDLKIINEKEIWIASESGLYIYQPTTGNIQNVKNNINDAYSLSDNALYTIYQDRSGSIWIGTYFSGINFLPNHSSNFEKYYPISNLNSISGKRIREFVQNEKGQLWIGTEDAGLNLFDPKTKSFENFIPNSKNEGISYHNIHALALKNNELWIGVWSQGLNILNQETNKIRKDVLINKDGTTVDSDIFSIYFDRSNRAWFGTGEGLYLYHENDNYYEHIIELENHFIHDIIEDRLGNLWVATPQAGLFKFNLEDRSVKNFFPKSNDNKAISDFSVITLLFDKNNTLWLGSEGGGLCQFNESTDSFTCYNTKNGFPSNTVYKILEDNDGKLWLSNKSGVVRFDPESKHFLHYTNSNGLPNSNFNYKSGIKTDDGTIYFGTLDGFISFDPKTFNIDQFNHPLVFTAIYLSNKLVQIGGEDPILTKSISKTKDILLKHNQNSLSFEFASLNYTASNAISYAYKMEGYDNDWIFLSNNQRINYSTLPFGKYQLKVKTFNNLENWDEKELILNIEILPPFYRTNLAYSIYFIAMILIFNYIRITYKNRLNQRHNLALKSLQDEKEKEIYQSKIEFFTNITHEIRTPLTLIKGPLEFILKRASSYDRELQENLTMMNKNTDRLINLSNQLLDFRKSEKECYSLNFIRSNIGDLLVDICERFMGSVHNKHLNFKIIKPETPLYADIDKEALTKIISNLLTNAIKNASSFVHVNLEDIRTTNFKINVRNDGLVIDKNLRFKIFEPFFQIKGQSSEGISHGSGLGLPLALSLAEMHNGRLYLQENAVGNYNTFTLELPFIQQQVILMDIKELDYGEADPIEYYPSNIKTYQSGQPILLLVEDNKELLDFLFTQLQNHYQIYAVKNGELALKILEEKPVDLIMSDVMMPIMDGYKLCKAVKTNINYSHIPFVMLTAKNTIQSKIEGMEMGADAYIEKPFSMEYLLLQLKNLLNYRDQIRKSYTDNPFIDFNTMAHTHADEEFLSKVNLGILENMGNQQFGVNELANVLCMSQSSLLRKLKGVSKLTPNGYIRLVRLKKAAVLLQTGQYNIAEISEMTGFNSPSYFTKCFQKQFGELPSNYTKVA</sequence>
<dbReference type="Pfam" id="PF00072">
    <property type="entry name" value="Response_reg"/>
    <property type="match status" value="1"/>
</dbReference>
<dbReference type="SUPFAM" id="SSF52172">
    <property type="entry name" value="CheY-like"/>
    <property type="match status" value="1"/>
</dbReference>
<dbReference type="Gene3D" id="1.10.10.60">
    <property type="entry name" value="Homeodomain-like"/>
    <property type="match status" value="1"/>
</dbReference>
<dbReference type="eggNOG" id="COG0745">
    <property type="taxonomic scope" value="Bacteria"/>
</dbReference>
<evidence type="ECO:0000256" key="2">
    <source>
        <dbReference type="ARBA" id="ARBA00012438"/>
    </source>
</evidence>
<dbReference type="InterPro" id="IPR003594">
    <property type="entry name" value="HATPase_dom"/>
</dbReference>
<dbReference type="InterPro" id="IPR011110">
    <property type="entry name" value="Reg_prop"/>
</dbReference>
<feature type="chain" id="PRO_5001697276" description="histidine kinase" evidence="8">
    <location>
        <begin position="22"/>
        <end position="1343"/>
    </location>
</feature>
<comment type="caution">
    <text evidence="12">The sequence shown here is derived from an EMBL/GenBank/DDBJ whole genome shotgun (WGS) entry which is preliminary data.</text>
</comment>
<protein>
    <recommendedName>
        <fullName evidence="2">histidine kinase</fullName>
        <ecNumber evidence="2">2.7.13.3</ecNumber>
    </recommendedName>
</protein>
<dbReference type="STRING" id="1048983.EL17_23735"/>
<dbReference type="EC" id="2.7.13.3" evidence="2"/>
<dbReference type="Gene3D" id="2.130.10.10">
    <property type="entry name" value="YVTN repeat-like/Quinoprotein amine dehydrogenase"/>
    <property type="match status" value="2"/>
</dbReference>
<dbReference type="PROSITE" id="PS50110">
    <property type="entry name" value="RESPONSE_REGULATORY"/>
    <property type="match status" value="1"/>
</dbReference>
<dbReference type="InterPro" id="IPR001789">
    <property type="entry name" value="Sig_transdc_resp-reg_receiver"/>
</dbReference>
<dbReference type="InterPro" id="IPR009057">
    <property type="entry name" value="Homeodomain-like_sf"/>
</dbReference>
<dbReference type="SUPFAM" id="SSF63829">
    <property type="entry name" value="Calcium-dependent phosphotriesterase"/>
    <property type="match status" value="4"/>
</dbReference>
<organism evidence="12 13">
    <name type="scientific">Anditalea andensis</name>
    <dbReference type="NCBI Taxonomy" id="1048983"/>
    <lineage>
        <taxon>Bacteria</taxon>
        <taxon>Pseudomonadati</taxon>
        <taxon>Bacteroidota</taxon>
        <taxon>Cytophagia</taxon>
        <taxon>Cytophagales</taxon>
        <taxon>Cytophagaceae</taxon>
        <taxon>Anditalea</taxon>
    </lineage>
</organism>
<keyword evidence="4" id="KW-0805">Transcription regulation</keyword>
<gene>
    <name evidence="12" type="ORF">EL17_23735</name>
</gene>
<dbReference type="Gene3D" id="2.60.40.10">
    <property type="entry name" value="Immunoglobulins"/>
    <property type="match status" value="1"/>
</dbReference>
<comment type="catalytic activity">
    <reaction evidence="1">
        <text>ATP + protein L-histidine = ADP + protein N-phospho-L-histidine.</text>
        <dbReference type="EC" id="2.7.13.3"/>
    </reaction>
</comment>
<dbReference type="SMART" id="SM00448">
    <property type="entry name" value="REC"/>
    <property type="match status" value="1"/>
</dbReference>
<dbReference type="Gene3D" id="3.30.565.10">
    <property type="entry name" value="Histidine kinase-like ATPase, C-terminal domain"/>
    <property type="match status" value="1"/>
</dbReference>
<evidence type="ECO:0000256" key="7">
    <source>
        <dbReference type="PROSITE-ProRule" id="PRU00169"/>
    </source>
</evidence>
<reference evidence="12 13" key="1">
    <citation type="submission" date="2014-04" db="EMBL/GenBank/DDBJ databases">
        <title>Characterization and application of a salt tolerant electro-active bacterium.</title>
        <authorList>
            <person name="Yang L."/>
            <person name="Wei S."/>
            <person name="Tay Q.X.M."/>
        </authorList>
    </citation>
    <scope>NUCLEOTIDE SEQUENCE [LARGE SCALE GENOMIC DNA]</scope>
    <source>
        <strain evidence="12 13">LY1</strain>
    </source>
</reference>
<evidence type="ECO:0000256" key="8">
    <source>
        <dbReference type="SAM" id="SignalP"/>
    </source>
</evidence>
<evidence type="ECO:0000256" key="5">
    <source>
        <dbReference type="ARBA" id="ARBA00023125"/>
    </source>
</evidence>
<evidence type="ECO:0000259" key="10">
    <source>
        <dbReference type="PROSITE" id="PS50109"/>
    </source>
</evidence>
<keyword evidence="5" id="KW-0238">DNA-binding</keyword>
<dbReference type="CDD" id="cd17574">
    <property type="entry name" value="REC_OmpR"/>
    <property type="match status" value="1"/>
</dbReference>
<dbReference type="InterPro" id="IPR015943">
    <property type="entry name" value="WD40/YVTN_repeat-like_dom_sf"/>
</dbReference>
<evidence type="ECO:0000313" key="12">
    <source>
        <dbReference type="EMBL" id="KEO75639.1"/>
    </source>
</evidence>
<dbReference type="Pfam" id="PF07495">
    <property type="entry name" value="Y_Y_Y"/>
    <property type="match status" value="1"/>
</dbReference>
<dbReference type="InterPro" id="IPR036890">
    <property type="entry name" value="HATPase_C_sf"/>
</dbReference>
<dbReference type="FunFam" id="1.10.287.130:FF:000045">
    <property type="entry name" value="Two-component system sensor histidine kinase/response regulator"/>
    <property type="match status" value="1"/>
</dbReference>
<dbReference type="GO" id="GO:0003700">
    <property type="term" value="F:DNA-binding transcription factor activity"/>
    <property type="evidence" value="ECO:0007669"/>
    <property type="project" value="InterPro"/>
</dbReference>
<keyword evidence="6" id="KW-0804">Transcription</keyword>
<dbReference type="GO" id="GO:0043565">
    <property type="term" value="F:sequence-specific DNA binding"/>
    <property type="evidence" value="ECO:0007669"/>
    <property type="project" value="InterPro"/>
</dbReference>
<evidence type="ECO:0000259" key="11">
    <source>
        <dbReference type="PROSITE" id="PS50110"/>
    </source>
</evidence>
<dbReference type="InterPro" id="IPR004358">
    <property type="entry name" value="Sig_transdc_His_kin-like_C"/>
</dbReference>
<feature type="modified residue" description="4-aspartylphosphate" evidence="7">
    <location>
        <position position="1144"/>
    </location>
</feature>
<dbReference type="PROSITE" id="PS50109">
    <property type="entry name" value="HIS_KIN"/>
    <property type="match status" value="1"/>
</dbReference>
<dbReference type="InterPro" id="IPR003661">
    <property type="entry name" value="HisK_dim/P_dom"/>
</dbReference>
<dbReference type="Gene3D" id="1.10.287.130">
    <property type="match status" value="1"/>
</dbReference>
<dbReference type="PROSITE" id="PS00041">
    <property type="entry name" value="HTH_ARAC_FAMILY_1"/>
    <property type="match status" value="1"/>
</dbReference>
<dbReference type="Pfam" id="PF02518">
    <property type="entry name" value="HATPase_c"/>
    <property type="match status" value="1"/>
</dbReference>
<keyword evidence="3 7" id="KW-0597">Phosphoprotein</keyword>
<dbReference type="GO" id="GO:0000155">
    <property type="term" value="F:phosphorelay sensor kinase activity"/>
    <property type="evidence" value="ECO:0007669"/>
    <property type="project" value="InterPro"/>
</dbReference>
<evidence type="ECO:0000259" key="9">
    <source>
        <dbReference type="PROSITE" id="PS01124"/>
    </source>
</evidence>
<keyword evidence="8" id="KW-0732">Signal</keyword>
<dbReference type="InterPro" id="IPR013783">
    <property type="entry name" value="Ig-like_fold"/>
</dbReference>
<dbReference type="InterPro" id="IPR011123">
    <property type="entry name" value="Y_Y_Y"/>
</dbReference>
<dbReference type="InterPro" id="IPR011006">
    <property type="entry name" value="CheY-like_superfamily"/>
</dbReference>
<accession>A0A074L3B6</accession>
<dbReference type="Proteomes" id="UP000027821">
    <property type="component" value="Unassembled WGS sequence"/>
</dbReference>
<dbReference type="PANTHER" id="PTHR43547:SF2">
    <property type="entry name" value="HYBRID SIGNAL TRANSDUCTION HISTIDINE KINASE C"/>
    <property type="match status" value="1"/>
</dbReference>
<proteinExistence type="predicted"/>
<dbReference type="SMART" id="SM00388">
    <property type="entry name" value="HisKA"/>
    <property type="match status" value="1"/>
</dbReference>
<evidence type="ECO:0000256" key="1">
    <source>
        <dbReference type="ARBA" id="ARBA00000085"/>
    </source>
</evidence>
<feature type="domain" description="HTH araC/xylS-type" evidence="9">
    <location>
        <begin position="1243"/>
        <end position="1342"/>
    </location>
</feature>
<dbReference type="PROSITE" id="PS01124">
    <property type="entry name" value="HTH_ARAC_FAMILY_2"/>
    <property type="match status" value="1"/>
</dbReference>
<feature type="domain" description="Histidine kinase" evidence="10">
    <location>
        <begin position="842"/>
        <end position="1061"/>
    </location>
</feature>
<dbReference type="PANTHER" id="PTHR43547">
    <property type="entry name" value="TWO-COMPONENT HISTIDINE KINASE"/>
    <property type="match status" value="1"/>
</dbReference>
<dbReference type="SUPFAM" id="SSF46689">
    <property type="entry name" value="Homeodomain-like"/>
    <property type="match status" value="1"/>
</dbReference>
<dbReference type="SUPFAM" id="SSF47384">
    <property type="entry name" value="Homodimeric domain of signal transducing histidine kinase"/>
    <property type="match status" value="1"/>
</dbReference>
<evidence type="ECO:0000256" key="4">
    <source>
        <dbReference type="ARBA" id="ARBA00023015"/>
    </source>
</evidence>
<dbReference type="eggNOG" id="COG2205">
    <property type="taxonomic scope" value="Bacteria"/>
</dbReference>
<dbReference type="InterPro" id="IPR036097">
    <property type="entry name" value="HisK_dim/P_sf"/>
</dbReference>
<dbReference type="Pfam" id="PF12833">
    <property type="entry name" value="HTH_18"/>
    <property type="match status" value="1"/>
</dbReference>
<dbReference type="Pfam" id="PF07494">
    <property type="entry name" value="Reg_prop"/>
    <property type="match status" value="5"/>
</dbReference>
<name>A0A074L3B6_9BACT</name>
<dbReference type="EMBL" id="JMIH01000005">
    <property type="protein sequence ID" value="KEO75639.1"/>
    <property type="molecule type" value="Genomic_DNA"/>
</dbReference>
<dbReference type="SMART" id="SM00342">
    <property type="entry name" value="HTH_ARAC"/>
    <property type="match status" value="1"/>
</dbReference>
<dbReference type="SMART" id="SM00387">
    <property type="entry name" value="HATPase_c"/>
    <property type="match status" value="1"/>
</dbReference>
<dbReference type="InterPro" id="IPR018062">
    <property type="entry name" value="HTH_AraC-typ_CS"/>
</dbReference>
<dbReference type="InterPro" id="IPR005467">
    <property type="entry name" value="His_kinase_dom"/>
</dbReference>
<dbReference type="CDD" id="cd00082">
    <property type="entry name" value="HisKA"/>
    <property type="match status" value="1"/>
</dbReference>
<dbReference type="PRINTS" id="PR00344">
    <property type="entry name" value="BCTRLSENSOR"/>
</dbReference>
<dbReference type="Pfam" id="PF00512">
    <property type="entry name" value="HisKA"/>
    <property type="match status" value="1"/>
</dbReference>
<feature type="signal peptide" evidence="8">
    <location>
        <begin position="1"/>
        <end position="21"/>
    </location>
</feature>
<dbReference type="SUPFAM" id="SSF55874">
    <property type="entry name" value="ATPase domain of HSP90 chaperone/DNA topoisomerase II/histidine kinase"/>
    <property type="match status" value="1"/>
</dbReference>
<evidence type="ECO:0000313" key="13">
    <source>
        <dbReference type="Proteomes" id="UP000027821"/>
    </source>
</evidence>
<feature type="domain" description="Response regulatory" evidence="11">
    <location>
        <begin position="1096"/>
        <end position="1211"/>
    </location>
</feature>
<keyword evidence="13" id="KW-1185">Reference proteome</keyword>
<dbReference type="InterPro" id="IPR018060">
    <property type="entry name" value="HTH_AraC"/>
</dbReference>
<dbReference type="FunFam" id="2.60.40.10:FF:000791">
    <property type="entry name" value="Two-component system sensor histidine kinase/response regulator"/>
    <property type="match status" value="1"/>
</dbReference>
<dbReference type="RefSeq" id="WP_035069115.1">
    <property type="nucleotide sequence ID" value="NZ_JMIH01000005.1"/>
</dbReference>
<evidence type="ECO:0000256" key="3">
    <source>
        <dbReference type="ARBA" id="ARBA00022553"/>
    </source>
</evidence>
<dbReference type="eggNOG" id="COG3292">
    <property type="taxonomic scope" value="Bacteria"/>
</dbReference>